<evidence type="ECO:0000256" key="2">
    <source>
        <dbReference type="ARBA" id="ARBA00008467"/>
    </source>
</evidence>
<dbReference type="NCBIfam" id="NF005589">
    <property type="entry name" value="PRK07314.1"/>
    <property type="match status" value="1"/>
</dbReference>
<evidence type="ECO:0000256" key="5">
    <source>
        <dbReference type="ARBA" id="ARBA00022516"/>
    </source>
</evidence>
<evidence type="ECO:0000256" key="10">
    <source>
        <dbReference type="ARBA" id="ARBA00023315"/>
    </source>
</evidence>
<dbReference type="PANTHER" id="PTHR11712">
    <property type="entry name" value="POLYKETIDE SYNTHASE-RELATED"/>
    <property type="match status" value="1"/>
</dbReference>
<dbReference type="PIRSF" id="PIRSF000447">
    <property type="entry name" value="KAS_II"/>
    <property type="match status" value="1"/>
</dbReference>
<reference evidence="15 16" key="1">
    <citation type="journal article" date="2015" name="Microbiome">
        <title>Genomic resolution of linkages in carbon, nitrogen, and sulfur cycling among widespread estuary sediment bacteria.</title>
        <authorList>
            <person name="Baker B.J."/>
            <person name="Lazar C.S."/>
            <person name="Teske A.P."/>
            <person name="Dick G.J."/>
        </authorList>
    </citation>
    <scope>NUCLEOTIDE SEQUENCE [LARGE SCALE GENOMIC DNA]</scope>
    <source>
        <strain evidence="15">DG_56</strain>
    </source>
</reference>
<comment type="caution">
    <text evidence="15">The sequence shown here is derived from an EMBL/GenBank/DDBJ whole genome shotgun (WGS) entry which is preliminary data.</text>
</comment>
<evidence type="ECO:0000313" key="16">
    <source>
        <dbReference type="Proteomes" id="UP000052020"/>
    </source>
</evidence>
<dbReference type="PATRIC" id="fig|1704032.3.peg.496"/>
<dbReference type="CDD" id="cd00834">
    <property type="entry name" value="KAS_I_II"/>
    <property type="match status" value="1"/>
</dbReference>
<evidence type="ECO:0000256" key="4">
    <source>
        <dbReference type="ARBA" id="ARBA00014657"/>
    </source>
</evidence>
<organism evidence="15 16">
    <name type="scientific">candidate division KD3-62 bacterium DG_56</name>
    <dbReference type="NCBI Taxonomy" id="1704032"/>
    <lineage>
        <taxon>Bacteria</taxon>
        <taxon>candidate division KD3-62</taxon>
    </lineage>
</organism>
<keyword evidence="10 11" id="KW-0012">Acyltransferase</keyword>
<gene>
    <name evidence="15" type="ORF">AMK68_03355</name>
</gene>
<evidence type="ECO:0000313" key="15">
    <source>
        <dbReference type="EMBL" id="KPJ63673.1"/>
    </source>
</evidence>
<dbReference type="EC" id="2.3.1.179" evidence="3 11"/>
<dbReference type="PANTHER" id="PTHR11712:SF336">
    <property type="entry name" value="3-OXOACYL-[ACYL-CARRIER-PROTEIN] SYNTHASE, MITOCHONDRIAL"/>
    <property type="match status" value="1"/>
</dbReference>
<dbReference type="UniPathway" id="UPA00094"/>
<dbReference type="InterPro" id="IPR020841">
    <property type="entry name" value="PKS_Beta-ketoAc_synthase_dom"/>
</dbReference>
<evidence type="ECO:0000256" key="7">
    <source>
        <dbReference type="ARBA" id="ARBA00022832"/>
    </source>
</evidence>
<dbReference type="PROSITE" id="PS00606">
    <property type="entry name" value="KS3_1"/>
    <property type="match status" value="1"/>
</dbReference>
<dbReference type="EMBL" id="LIZY01000069">
    <property type="protein sequence ID" value="KPJ63673.1"/>
    <property type="molecule type" value="Genomic_DNA"/>
</dbReference>
<comment type="catalytic activity">
    <reaction evidence="11">
        <text>(9Z)-hexadecenoyl-[ACP] + malonyl-[ACP] + H(+) = 3-oxo-(11Z)-octadecenoyl-[ACP] + holo-[ACP] + CO2</text>
        <dbReference type="Rhea" id="RHEA:55040"/>
        <dbReference type="Rhea" id="RHEA-COMP:9623"/>
        <dbReference type="Rhea" id="RHEA-COMP:9685"/>
        <dbReference type="Rhea" id="RHEA-COMP:10800"/>
        <dbReference type="Rhea" id="RHEA-COMP:14074"/>
        <dbReference type="ChEBI" id="CHEBI:15378"/>
        <dbReference type="ChEBI" id="CHEBI:16526"/>
        <dbReference type="ChEBI" id="CHEBI:64479"/>
        <dbReference type="ChEBI" id="CHEBI:78449"/>
        <dbReference type="ChEBI" id="CHEBI:83989"/>
        <dbReference type="ChEBI" id="CHEBI:138538"/>
        <dbReference type="EC" id="2.3.1.179"/>
    </reaction>
</comment>
<dbReference type="GO" id="GO:0006633">
    <property type="term" value="P:fatty acid biosynthetic process"/>
    <property type="evidence" value="ECO:0007669"/>
    <property type="project" value="UniProtKB-UniRule"/>
</dbReference>
<keyword evidence="9 11" id="KW-0275">Fatty acid biosynthesis</keyword>
<dbReference type="SMART" id="SM00825">
    <property type="entry name" value="PKS_KS"/>
    <property type="match status" value="1"/>
</dbReference>
<dbReference type="InterPro" id="IPR016039">
    <property type="entry name" value="Thiolase-like"/>
</dbReference>
<proteinExistence type="inferred from homology"/>
<evidence type="ECO:0000256" key="11">
    <source>
        <dbReference type="PIRNR" id="PIRNR000447"/>
    </source>
</evidence>
<comment type="similarity">
    <text evidence="2 11 13">Belongs to the thiolase-like superfamily. Beta-ketoacyl-ACP synthases family.</text>
</comment>
<dbReference type="InterPro" id="IPR014030">
    <property type="entry name" value="Ketoacyl_synth_N"/>
</dbReference>
<dbReference type="Proteomes" id="UP000052020">
    <property type="component" value="Unassembled WGS sequence"/>
</dbReference>
<dbReference type="SUPFAM" id="SSF53901">
    <property type="entry name" value="Thiolase-like"/>
    <property type="match status" value="2"/>
</dbReference>
<evidence type="ECO:0000256" key="3">
    <source>
        <dbReference type="ARBA" id="ARBA00012356"/>
    </source>
</evidence>
<sequence>MDMVTPVGLNVSETWDALKAGSSGIGRITLFDVSAYASQIAGEVKGFSPEAEIDRRLVKRMDRFTQFAVVAAQRAVADAGIAIDPERAHRIGVLIGSGIGGIRTWEEQHQILLERGPARVSPYLVPMMISDMAAGYVSIVLGAKGPNVATVSACASGAHAIGDAAEIIKRGDADVMIAGGAEAAVAPTALAGFTAMRALSTRNDDPPAASRPFDAERDGFVLGEGGGILVLESLDHAGARGAHIYGEIIGYGTSGDAHHVSAPAPDGEGMARAMLNAIADAGVEPQQIDYINAHAPGTPLGDEFEVGAIKRVFGGNGPDLPPVSSTKSMTGHLLGAAGAVELIACLLAIRDGVIPPTINQEHPDPQCDIDCVPNRARQAEVKTALSNSFGFGGHNVSLIVRAYQE</sequence>
<comment type="pathway">
    <text evidence="1 11">Lipid metabolism; fatty acid biosynthesis.</text>
</comment>
<comment type="catalytic activity">
    <reaction evidence="11">
        <text>a fatty acyl-[ACP] + malonyl-[ACP] + H(+) = a 3-oxoacyl-[ACP] + holo-[ACP] + CO2</text>
        <dbReference type="Rhea" id="RHEA:22836"/>
        <dbReference type="Rhea" id="RHEA-COMP:9623"/>
        <dbReference type="Rhea" id="RHEA-COMP:9685"/>
        <dbReference type="Rhea" id="RHEA-COMP:9916"/>
        <dbReference type="Rhea" id="RHEA-COMP:14125"/>
        <dbReference type="ChEBI" id="CHEBI:15378"/>
        <dbReference type="ChEBI" id="CHEBI:16526"/>
        <dbReference type="ChEBI" id="CHEBI:64479"/>
        <dbReference type="ChEBI" id="CHEBI:78449"/>
        <dbReference type="ChEBI" id="CHEBI:78776"/>
        <dbReference type="ChEBI" id="CHEBI:138651"/>
    </reaction>
</comment>
<dbReference type="PROSITE" id="PS52004">
    <property type="entry name" value="KS3_2"/>
    <property type="match status" value="1"/>
</dbReference>
<evidence type="ECO:0000256" key="12">
    <source>
        <dbReference type="PIRSR" id="PIRSR000447-1"/>
    </source>
</evidence>
<dbReference type="Gene3D" id="3.40.47.10">
    <property type="match status" value="1"/>
</dbReference>
<accession>A0A0S7XNP1</accession>
<name>A0A0S7XNP1_9BACT</name>
<evidence type="ECO:0000256" key="1">
    <source>
        <dbReference type="ARBA" id="ARBA00005194"/>
    </source>
</evidence>
<evidence type="ECO:0000256" key="13">
    <source>
        <dbReference type="RuleBase" id="RU003694"/>
    </source>
</evidence>
<dbReference type="InterPro" id="IPR018201">
    <property type="entry name" value="Ketoacyl_synth_AS"/>
</dbReference>
<dbReference type="AlphaFoldDB" id="A0A0S7XNP1"/>
<dbReference type="InterPro" id="IPR014031">
    <property type="entry name" value="Ketoacyl_synth_C"/>
</dbReference>
<dbReference type="GO" id="GO:0005829">
    <property type="term" value="C:cytosol"/>
    <property type="evidence" value="ECO:0007669"/>
    <property type="project" value="TreeGrafter"/>
</dbReference>
<keyword evidence="7" id="KW-0276">Fatty acid metabolism</keyword>
<evidence type="ECO:0000256" key="6">
    <source>
        <dbReference type="ARBA" id="ARBA00022679"/>
    </source>
</evidence>
<keyword evidence="5 11" id="KW-0444">Lipid biosynthesis</keyword>
<evidence type="ECO:0000259" key="14">
    <source>
        <dbReference type="PROSITE" id="PS52004"/>
    </source>
</evidence>
<dbReference type="Pfam" id="PF02801">
    <property type="entry name" value="Ketoacyl-synt_C"/>
    <property type="match status" value="1"/>
</dbReference>
<comment type="function">
    <text evidence="11">Involved in the type II fatty acid elongation cycle. Catalyzes the elongation of a wide range of acyl-ACP by the addition of two carbons from malonyl-ACP to an acyl acceptor. Can efficiently catalyze the conversion of palmitoleoyl-ACP (cis-hexadec-9-enoyl-ACP) to cis-vaccenoyl-ACP (cis-octadec-11-enoyl-ACP), an essential step in the thermal regulation of fatty acid composition.</text>
</comment>
<evidence type="ECO:0000256" key="9">
    <source>
        <dbReference type="ARBA" id="ARBA00023160"/>
    </source>
</evidence>
<evidence type="ECO:0000256" key="8">
    <source>
        <dbReference type="ARBA" id="ARBA00023098"/>
    </source>
</evidence>
<protein>
    <recommendedName>
        <fullName evidence="4 11">3-oxoacyl-[acyl-carrier-protein] synthase 2</fullName>
        <ecNumber evidence="3 11">2.3.1.179</ecNumber>
    </recommendedName>
</protein>
<dbReference type="NCBIfam" id="TIGR03150">
    <property type="entry name" value="fabF"/>
    <property type="match status" value="1"/>
</dbReference>
<dbReference type="FunFam" id="3.40.47.10:FF:000009">
    <property type="entry name" value="3-oxoacyl-[acyl-carrier-protein] synthase 2"/>
    <property type="match status" value="1"/>
</dbReference>
<dbReference type="GO" id="GO:0004315">
    <property type="term" value="F:3-oxoacyl-[acyl-carrier-protein] synthase activity"/>
    <property type="evidence" value="ECO:0007669"/>
    <property type="project" value="UniProtKB-UniRule"/>
</dbReference>
<dbReference type="InterPro" id="IPR017568">
    <property type="entry name" value="3-oxoacyl-ACP_synth-2"/>
</dbReference>
<keyword evidence="6 11" id="KW-0808">Transferase</keyword>
<dbReference type="InterPro" id="IPR000794">
    <property type="entry name" value="Beta-ketoacyl_synthase"/>
</dbReference>
<keyword evidence="8" id="KW-0443">Lipid metabolism</keyword>
<dbReference type="Pfam" id="PF00109">
    <property type="entry name" value="ketoacyl-synt"/>
    <property type="match status" value="1"/>
</dbReference>
<feature type="domain" description="Ketosynthase family 3 (KS3)" evidence="14">
    <location>
        <begin position="1"/>
        <end position="402"/>
    </location>
</feature>
<feature type="active site" description="For beta-ketoacyl synthase activity" evidence="12">
    <location>
        <position position="154"/>
    </location>
</feature>